<reference evidence="6" key="3">
    <citation type="submission" date="2011-03" db="EMBL/GenBank/DDBJ databases">
        <title>Annotation of Magnaporthe poae ATCC 64411.</title>
        <authorList>
            <person name="Ma L.-J."/>
            <person name="Dead R."/>
            <person name="Young S.K."/>
            <person name="Zeng Q."/>
            <person name="Gargeya S."/>
            <person name="Fitzgerald M."/>
            <person name="Haas B."/>
            <person name="Abouelleil A."/>
            <person name="Alvarado L."/>
            <person name="Arachchi H.M."/>
            <person name="Berlin A."/>
            <person name="Brown A."/>
            <person name="Chapman S.B."/>
            <person name="Chen Z."/>
            <person name="Dunbar C."/>
            <person name="Freedman E."/>
            <person name="Gearin G."/>
            <person name="Gellesch M."/>
            <person name="Goldberg J."/>
            <person name="Griggs A."/>
            <person name="Gujja S."/>
            <person name="Heiman D."/>
            <person name="Howarth C."/>
            <person name="Larson L."/>
            <person name="Lui A."/>
            <person name="MacDonald P.J.P."/>
            <person name="Mehta T."/>
            <person name="Montmayeur A."/>
            <person name="Murphy C."/>
            <person name="Neiman D."/>
            <person name="Pearson M."/>
            <person name="Priest M."/>
            <person name="Roberts A."/>
            <person name="Saif S."/>
            <person name="Shea T."/>
            <person name="Shenoy N."/>
            <person name="Sisk P."/>
            <person name="Stolte C."/>
            <person name="Sykes S."/>
            <person name="Yandava C."/>
            <person name="Wortman J."/>
            <person name="Nusbaum C."/>
            <person name="Birren B."/>
        </authorList>
    </citation>
    <scope>NUCLEOTIDE SEQUENCE</scope>
    <source>
        <strain evidence="6">ATCC 64411</strain>
    </source>
</reference>
<dbReference type="InterPro" id="IPR039223">
    <property type="entry name" value="AATF/Bfr2"/>
</dbReference>
<protein>
    <recommendedName>
        <fullName evidence="2">Protein BFR2</fullName>
    </recommendedName>
</protein>
<feature type="region of interest" description="Disordered" evidence="3">
    <location>
        <begin position="549"/>
        <end position="573"/>
    </location>
</feature>
<dbReference type="Pfam" id="PF13339">
    <property type="entry name" value="AATF-Che1"/>
    <property type="match status" value="1"/>
</dbReference>
<feature type="compositionally biased region" description="Acidic residues" evidence="3">
    <location>
        <begin position="24"/>
        <end position="43"/>
    </location>
</feature>
<dbReference type="eggNOG" id="KOG2773">
    <property type="taxonomic scope" value="Eukaryota"/>
</dbReference>
<feature type="compositionally biased region" description="Basic and acidic residues" evidence="3">
    <location>
        <begin position="10"/>
        <end position="23"/>
    </location>
</feature>
<dbReference type="GO" id="GO:0000462">
    <property type="term" value="P:maturation of SSU-rRNA from tricistronic rRNA transcript (SSU-rRNA, 5.8S rRNA, LSU-rRNA)"/>
    <property type="evidence" value="ECO:0007669"/>
    <property type="project" value="TreeGrafter"/>
</dbReference>
<sequence length="573" mass="63170">MAPAKGRAQRFAEFEEKLAKDYDPEAEGPVEDSDDGQSEDGSDELNGTEHYVSVGKSKLRRTDPVSLGPQYSGKRVSRAALDESSEEGGDDEDDEDTSGEEEEEDEEFDDPETADLEADHIDDDEEIDSDEALCESDEEKFAKFTFRGSSKPKLTPAQRRQRPTAADFLTDSEEEGGRPTEDLDEDSDHSIRDEEDASSEDESELEDGARSGSGDDGSEEDDDTDGTSGDESENGGTDERAELRKIMSEGQKSIVSTMSEAAKADAEKGTAVRQQRRSFDALLNIRIRLQKALVAVNSLGTISTSDQDSAGDEPYQAAEEAALKLWSTIEAFRFSLPAASFATAGQKRKKEVGLDTPLDELWEDMETVESRAASHRKKVLEKWSDKVRSTTAVATSRKLGNATMQPLTSVLDDQLVQSDRLVKRTRVPRSCAPVQAAKKVQEDAAIYDDADFYQLLLKELVDQRTMDSSGGDGGPGSSSVPTVRWGAAARDAKTRKVVDRRASKGRKLRFTVHEKLQNFMAPEDRRSWEQEAIDRFFGTLFGQKMELREDDGGSEDEEMGGANVGEQGLRLFR</sequence>
<name>A0A0C4E6Q9_MAGP6</name>
<dbReference type="STRING" id="644358.A0A0C4E6Q9"/>
<evidence type="ECO:0000259" key="5">
    <source>
        <dbReference type="Pfam" id="PF13339"/>
    </source>
</evidence>
<dbReference type="EMBL" id="ADBL01001981">
    <property type="status" value="NOT_ANNOTATED_CDS"/>
    <property type="molecule type" value="Genomic_DNA"/>
</dbReference>
<evidence type="ECO:0000313" key="6">
    <source>
        <dbReference type="EMBL" id="KLU89231.1"/>
    </source>
</evidence>
<keyword evidence="8" id="KW-1185">Reference proteome</keyword>
<reference evidence="7" key="5">
    <citation type="submission" date="2015-06" db="UniProtKB">
        <authorList>
            <consortium name="EnsemblFungi"/>
        </authorList>
    </citation>
    <scope>IDENTIFICATION</scope>
    <source>
        <strain evidence="7">ATCC 64411</strain>
    </source>
</reference>
<dbReference type="VEuPathDB" id="FungiDB:MAPG_08205"/>
<feature type="domain" description="AATF leucine zipper-containing" evidence="5">
    <location>
        <begin position="265"/>
        <end position="386"/>
    </location>
</feature>
<reference evidence="6" key="1">
    <citation type="submission" date="2010-05" db="EMBL/GenBank/DDBJ databases">
        <title>The Genome Sequence of Magnaporthe poae strain ATCC 64411.</title>
        <authorList>
            <consortium name="The Broad Institute Genome Sequencing Platform"/>
            <consortium name="Broad Institute Genome Sequencing Center for Infectious Disease"/>
            <person name="Ma L.-J."/>
            <person name="Dead R."/>
            <person name="Young S."/>
            <person name="Zeng Q."/>
            <person name="Koehrsen M."/>
            <person name="Alvarado L."/>
            <person name="Berlin A."/>
            <person name="Chapman S.B."/>
            <person name="Chen Z."/>
            <person name="Freedman E."/>
            <person name="Gellesch M."/>
            <person name="Goldberg J."/>
            <person name="Griggs A."/>
            <person name="Gujja S."/>
            <person name="Heilman E.R."/>
            <person name="Heiman D."/>
            <person name="Hepburn T."/>
            <person name="Howarth C."/>
            <person name="Jen D."/>
            <person name="Larson L."/>
            <person name="Mehta T."/>
            <person name="Neiman D."/>
            <person name="Pearson M."/>
            <person name="Roberts A."/>
            <person name="Saif S."/>
            <person name="Shea T."/>
            <person name="Shenoy N."/>
            <person name="Sisk P."/>
            <person name="Stolte C."/>
            <person name="Sykes S."/>
            <person name="Walk T."/>
            <person name="White J."/>
            <person name="Yandava C."/>
            <person name="Haas B."/>
            <person name="Nusbaum C."/>
            <person name="Birren B."/>
        </authorList>
    </citation>
    <scope>NUCLEOTIDE SEQUENCE</scope>
    <source>
        <strain evidence="6">ATCC 64411</strain>
    </source>
</reference>
<dbReference type="PANTHER" id="PTHR15565">
    <property type="entry name" value="AATF PROTEIN APOPTOSIS ANTAGONIZING TRANSCRIPTION FACTOR"/>
    <property type="match status" value="1"/>
</dbReference>
<organism evidence="7 8">
    <name type="scientific">Magnaporthiopsis poae (strain ATCC 64411 / 73-15)</name>
    <name type="common">Kentucky bluegrass fungus</name>
    <name type="synonym">Magnaporthe poae</name>
    <dbReference type="NCBI Taxonomy" id="644358"/>
    <lineage>
        <taxon>Eukaryota</taxon>
        <taxon>Fungi</taxon>
        <taxon>Dikarya</taxon>
        <taxon>Ascomycota</taxon>
        <taxon>Pezizomycotina</taxon>
        <taxon>Sordariomycetes</taxon>
        <taxon>Sordariomycetidae</taxon>
        <taxon>Magnaporthales</taxon>
        <taxon>Magnaporthaceae</taxon>
        <taxon>Magnaporthiopsis</taxon>
    </lineage>
</organism>
<proteinExistence type="inferred from homology"/>
<dbReference type="InterPro" id="IPR025160">
    <property type="entry name" value="AATF"/>
</dbReference>
<reference evidence="8" key="2">
    <citation type="submission" date="2010-05" db="EMBL/GenBank/DDBJ databases">
        <title>The genome sequence of Magnaporthe poae strain ATCC 64411.</title>
        <authorList>
            <person name="Ma L.-J."/>
            <person name="Dead R."/>
            <person name="Young S."/>
            <person name="Zeng Q."/>
            <person name="Koehrsen M."/>
            <person name="Alvarado L."/>
            <person name="Berlin A."/>
            <person name="Chapman S.B."/>
            <person name="Chen Z."/>
            <person name="Freedman E."/>
            <person name="Gellesch M."/>
            <person name="Goldberg J."/>
            <person name="Griggs A."/>
            <person name="Gujja S."/>
            <person name="Heilman E.R."/>
            <person name="Heiman D."/>
            <person name="Hepburn T."/>
            <person name="Howarth C."/>
            <person name="Jen D."/>
            <person name="Larson L."/>
            <person name="Mehta T."/>
            <person name="Neiman D."/>
            <person name="Pearson M."/>
            <person name="Roberts A."/>
            <person name="Saif S."/>
            <person name="Shea T."/>
            <person name="Shenoy N."/>
            <person name="Sisk P."/>
            <person name="Stolte C."/>
            <person name="Sykes S."/>
            <person name="Walk T."/>
            <person name="White J."/>
            <person name="Yandava C."/>
            <person name="Haas B."/>
            <person name="Nusbaum C."/>
            <person name="Birren B."/>
        </authorList>
    </citation>
    <scope>NUCLEOTIDE SEQUENCE [LARGE SCALE GENOMIC DNA]</scope>
    <source>
        <strain evidence="8">ATCC 64411 / 73-15</strain>
    </source>
</reference>
<dbReference type="InterPro" id="IPR012617">
    <property type="entry name" value="AATF_C"/>
</dbReference>
<comment type="similarity">
    <text evidence="1">Belongs to the AATF family.</text>
</comment>
<feature type="compositionally biased region" description="Polar residues" evidence="3">
    <location>
        <begin position="250"/>
        <end position="259"/>
    </location>
</feature>
<gene>
    <name evidence="6" type="ORF">MAPG_08205</name>
</gene>
<feature type="compositionally biased region" description="Basic and acidic residues" evidence="3">
    <location>
        <begin position="237"/>
        <end position="247"/>
    </location>
</feature>
<evidence type="ECO:0000313" key="7">
    <source>
        <dbReference type="EnsemblFungi" id="MAPG_08205T0"/>
    </source>
</evidence>
<dbReference type="EnsemblFungi" id="MAPG_08205T0">
    <property type="protein sequence ID" value="MAPG_08205T0"/>
    <property type="gene ID" value="MAPG_08205"/>
</dbReference>
<dbReference type="AlphaFoldDB" id="A0A0C4E6Q9"/>
<dbReference type="PANTHER" id="PTHR15565:SF0">
    <property type="entry name" value="PROTEIN AATF"/>
    <property type="match status" value="1"/>
</dbReference>
<evidence type="ECO:0000256" key="2">
    <source>
        <dbReference type="ARBA" id="ARBA00013850"/>
    </source>
</evidence>
<dbReference type="OMA" id="INFMAPN"/>
<dbReference type="GO" id="GO:0005730">
    <property type="term" value="C:nucleolus"/>
    <property type="evidence" value="ECO:0007669"/>
    <property type="project" value="TreeGrafter"/>
</dbReference>
<evidence type="ECO:0000256" key="1">
    <source>
        <dbReference type="ARBA" id="ARBA00008966"/>
    </source>
</evidence>
<evidence type="ECO:0000259" key="4">
    <source>
        <dbReference type="Pfam" id="PF08164"/>
    </source>
</evidence>
<evidence type="ECO:0000313" key="8">
    <source>
        <dbReference type="Proteomes" id="UP000011715"/>
    </source>
</evidence>
<dbReference type="Proteomes" id="UP000011715">
    <property type="component" value="Unassembled WGS sequence"/>
</dbReference>
<dbReference type="OrthoDB" id="5783963at2759"/>
<dbReference type="Pfam" id="PF08164">
    <property type="entry name" value="TRAUB"/>
    <property type="match status" value="1"/>
</dbReference>
<accession>A0A0C4E6Q9</accession>
<feature type="region of interest" description="Disordered" evidence="3">
    <location>
        <begin position="1"/>
        <end position="274"/>
    </location>
</feature>
<dbReference type="EMBL" id="GL876972">
    <property type="protein sequence ID" value="KLU89231.1"/>
    <property type="molecule type" value="Genomic_DNA"/>
</dbReference>
<evidence type="ECO:0000256" key="3">
    <source>
        <dbReference type="SAM" id="MobiDB-lite"/>
    </source>
</evidence>
<feature type="compositionally biased region" description="Acidic residues" evidence="3">
    <location>
        <begin position="182"/>
        <end position="206"/>
    </location>
</feature>
<feature type="compositionally biased region" description="Acidic residues" evidence="3">
    <location>
        <begin position="216"/>
        <end position="233"/>
    </location>
</feature>
<feature type="compositionally biased region" description="Acidic residues" evidence="3">
    <location>
        <begin position="83"/>
        <end position="138"/>
    </location>
</feature>
<reference evidence="7" key="4">
    <citation type="journal article" date="2015" name="G3 (Bethesda)">
        <title>Genome sequences of three phytopathogenic species of the Magnaporthaceae family of fungi.</title>
        <authorList>
            <person name="Okagaki L.H."/>
            <person name="Nunes C.C."/>
            <person name="Sailsbery J."/>
            <person name="Clay B."/>
            <person name="Brown D."/>
            <person name="John T."/>
            <person name="Oh Y."/>
            <person name="Young N."/>
            <person name="Fitzgerald M."/>
            <person name="Haas B.J."/>
            <person name="Zeng Q."/>
            <person name="Young S."/>
            <person name="Adiconis X."/>
            <person name="Fan L."/>
            <person name="Levin J.Z."/>
            <person name="Mitchell T.K."/>
            <person name="Okubara P.A."/>
            <person name="Farman M.L."/>
            <person name="Kohn L.M."/>
            <person name="Birren B."/>
            <person name="Ma L.-J."/>
            <person name="Dean R.A."/>
        </authorList>
    </citation>
    <scope>NUCLEOTIDE SEQUENCE</scope>
    <source>
        <strain evidence="7">ATCC 64411 / 73-15</strain>
    </source>
</reference>
<feature type="domain" description="Apoptosis-antagonizing transcription factor C-terminal" evidence="4">
    <location>
        <begin position="453"/>
        <end position="541"/>
    </location>
</feature>